<dbReference type="RefSeq" id="XP_044554746.1">
    <property type="nucleotide sequence ID" value="XM_044699615.1"/>
</dbReference>
<feature type="compositionally biased region" description="Acidic residues" evidence="1">
    <location>
        <begin position="294"/>
        <end position="320"/>
    </location>
</feature>
<protein>
    <submittedName>
        <fullName evidence="2">Uncharacterized protein</fullName>
    </submittedName>
</protein>
<evidence type="ECO:0000313" key="2">
    <source>
        <dbReference type="EMBL" id="KAG2392852.1"/>
    </source>
</evidence>
<reference evidence="2 3" key="1">
    <citation type="journal article" date="2018" name="BMC Genomics">
        <title>The genome of Naegleria lovaniensis, the basis for a comparative approach to unravel pathogenicity factors of the human pathogenic amoeba N. fowleri.</title>
        <authorList>
            <person name="Liechti N."/>
            <person name="Schurch N."/>
            <person name="Bruggmann R."/>
            <person name="Wittwer M."/>
        </authorList>
    </citation>
    <scope>NUCLEOTIDE SEQUENCE [LARGE SCALE GENOMIC DNA]</scope>
    <source>
        <strain evidence="2 3">ATCC 30569</strain>
    </source>
</reference>
<organism evidence="2 3">
    <name type="scientific">Naegleria lovaniensis</name>
    <name type="common">Amoeba</name>
    <dbReference type="NCBI Taxonomy" id="51637"/>
    <lineage>
        <taxon>Eukaryota</taxon>
        <taxon>Discoba</taxon>
        <taxon>Heterolobosea</taxon>
        <taxon>Tetramitia</taxon>
        <taxon>Eutetramitia</taxon>
        <taxon>Vahlkampfiidae</taxon>
        <taxon>Naegleria</taxon>
    </lineage>
</organism>
<keyword evidence="3" id="KW-1185">Reference proteome</keyword>
<name>A0AA88H4J7_NAELO</name>
<sequence>MTMETELGKNGTTSLIDVLQQHDSTSESSSTILFFNICILLDMKSVSSLRHTCSRCNALLEHISEQFFSYHIDHFLFTRHDFHASVLNSKPLSQYLREQFYTLPAHHEQVTTELEPNNLSSSLHQDLARLNQQPLLENSNSPFETNDHFFRDLFKEFICTPLIDMNYEETDVNFKKYLGLGGVVRVTLYKPCRLLETVLSLVFKNHVSNEEPFQWNEQTYTKTNHHRKRKVAFHKFALLASLFPLLTSSSIHIKVEPCENMGHNEPLTTLLKTTPGGLLSWMYNGQVHPHDEWSESEDEEEIYQEGEYQTESDEDDASDDFGEFTQVPEGYFHSECFIHFQIPPHILSLNPYMERVLKYHHVSNTPHEERIEDFRRCDIFKYCARPPNSLYLRKGQEQKMEQVLANIREYLFNTNYEGNHIFDWSGTIERRKCWSIYWQPGLEHWGCFSFTSFNMKKGFFVVATASESD</sequence>
<dbReference type="GeneID" id="68101883"/>
<dbReference type="Proteomes" id="UP000816034">
    <property type="component" value="Unassembled WGS sequence"/>
</dbReference>
<dbReference type="EMBL" id="PYSW02000003">
    <property type="protein sequence ID" value="KAG2392852.1"/>
    <property type="molecule type" value="Genomic_DNA"/>
</dbReference>
<comment type="caution">
    <text evidence="2">The sequence shown here is derived from an EMBL/GenBank/DDBJ whole genome shotgun (WGS) entry which is preliminary data.</text>
</comment>
<dbReference type="AlphaFoldDB" id="A0AA88H4J7"/>
<accession>A0AA88H4J7</accession>
<feature type="region of interest" description="Disordered" evidence="1">
    <location>
        <begin position="290"/>
        <end position="320"/>
    </location>
</feature>
<evidence type="ECO:0000313" key="3">
    <source>
        <dbReference type="Proteomes" id="UP000816034"/>
    </source>
</evidence>
<proteinExistence type="predicted"/>
<evidence type="ECO:0000256" key="1">
    <source>
        <dbReference type="SAM" id="MobiDB-lite"/>
    </source>
</evidence>
<gene>
    <name evidence="2" type="ORF">C9374_009429</name>
</gene>